<gene>
    <name evidence="1" type="ORF">Lpp225_2785</name>
</gene>
<evidence type="ECO:0000313" key="2">
    <source>
        <dbReference type="Proteomes" id="UP000014270"/>
    </source>
</evidence>
<reference evidence="1 2" key="1">
    <citation type="journal article" date="2013" name="PLoS ONE">
        <title>Lactobacillus paracasei comparative genomics: towards species pan-genome definition and exploitation of diversity.</title>
        <authorList>
            <person name="Smokvina T."/>
            <person name="Wels M."/>
            <person name="Polka J."/>
            <person name="Chervaux C."/>
            <person name="Brisse S."/>
            <person name="Boekhorst J."/>
            <person name="van Hylckama Vlieg J.E."/>
            <person name="Siezen R.J."/>
        </authorList>
    </citation>
    <scope>NUCLEOTIDE SEQUENCE [LARGE SCALE GENOMIC DNA]</scope>
    <source>
        <strain evidence="1 2">Lpp225</strain>
    </source>
</reference>
<accession>S2N5A5</accession>
<dbReference type="EMBL" id="ANMM01000029">
    <property type="protein sequence ID" value="EPC35997.1"/>
    <property type="molecule type" value="Genomic_DNA"/>
</dbReference>
<organism evidence="1 2">
    <name type="scientific">Lacticaseibacillus paracasei subsp. paracasei Lpp225</name>
    <dbReference type="NCBI Taxonomy" id="1256225"/>
    <lineage>
        <taxon>Bacteria</taxon>
        <taxon>Bacillati</taxon>
        <taxon>Bacillota</taxon>
        <taxon>Bacilli</taxon>
        <taxon>Lactobacillales</taxon>
        <taxon>Lactobacillaceae</taxon>
        <taxon>Lacticaseibacillus</taxon>
    </lineage>
</organism>
<evidence type="ECO:0000313" key="1">
    <source>
        <dbReference type="EMBL" id="EPC35997.1"/>
    </source>
</evidence>
<protein>
    <submittedName>
        <fullName evidence="1">Uncharacterized protein</fullName>
    </submittedName>
</protein>
<sequence>MNRSQFVQAIQNGEYKNYTVRNLHGLKTPASKPDSTTNNNLD</sequence>
<dbReference type="AlphaFoldDB" id="S2N5A5"/>
<proteinExistence type="predicted"/>
<comment type="caution">
    <text evidence="1">The sequence shown here is derived from an EMBL/GenBank/DDBJ whole genome shotgun (WGS) entry which is preliminary data.</text>
</comment>
<dbReference type="Proteomes" id="UP000014270">
    <property type="component" value="Unassembled WGS sequence"/>
</dbReference>
<name>S2N5A5_LACPA</name>